<feature type="chain" id="PRO_5046282312" evidence="2">
    <location>
        <begin position="24"/>
        <end position="621"/>
    </location>
</feature>
<protein>
    <submittedName>
        <fullName evidence="4">S-layer homology domain-containing protein</fullName>
    </submittedName>
</protein>
<dbReference type="InterPro" id="IPR001119">
    <property type="entry name" value="SLH_dom"/>
</dbReference>
<dbReference type="Proteomes" id="UP001597180">
    <property type="component" value="Unassembled WGS sequence"/>
</dbReference>
<reference evidence="5" key="1">
    <citation type="journal article" date="2019" name="Int. J. Syst. Evol. Microbiol.">
        <title>The Global Catalogue of Microorganisms (GCM) 10K type strain sequencing project: providing services to taxonomists for standard genome sequencing and annotation.</title>
        <authorList>
            <consortium name="The Broad Institute Genomics Platform"/>
            <consortium name="The Broad Institute Genome Sequencing Center for Infectious Disease"/>
            <person name="Wu L."/>
            <person name="Ma J."/>
        </authorList>
    </citation>
    <scope>NUCLEOTIDE SEQUENCE [LARGE SCALE GENOMIC DNA]</scope>
    <source>
        <strain evidence="5">CCUG 53270</strain>
    </source>
</reference>
<dbReference type="PROSITE" id="PS51272">
    <property type="entry name" value="SLH"/>
    <property type="match status" value="3"/>
</dbReference>
<name>A0ABW3US33_9BACL</name>
<keyword evidence="2" id="KW-0732">Signal</keyword>
<sequence>MKQSTVLLLVLLLCFSMVSPAAAAPSSAVNASYDSSSGQVQITGSMGTPPGSLVTVQVRNPNDVLDYLDQGTIGPDGRYSFVYTLKQRVNGNYLVKVSGENVSSIATAAFYVSPLEAPSVSAVFDYGTRSVIISGTSGTIEGNPVHVELRNPNQVVEYSDQSATGAKGAYYFKYTLSQLLNGIYTVKVWGQDSSLSQSATFAVQLGGSSRRPSSSGSASAPVIPQLPPNPEISTEKGLTLPLKVQLDPLSGAALAQLTDELYNDALKKAQSGEQRSITLELEKAEGAQSYELSIPVAYFISKPNMDFIIVTELGTIRIPSHMLSNRSLNEAQKIGLRIGKGTANTLPESVQKEVGDRPIVQLDIRVDGQIVPFNNPDAAVLVAIPYRAAGEELTHAEHLTVWHIDPQGSIEPVPTAQYVASKEQIMFKTTHFSSFAVAYVFKSFEDLETVPWAKEAIEIMASKGVINGISEKEFDPGTRVTRADFILLLTRAMGFNASASAQFHDVTLDDYYHHAVGVAKALGLAEGREDGKFYPREPISRQDMMVLISRALHKAGKTLPSSSEEDLAAFADRSQVSSYAIGDLAAMVKAGVVEGDGSRLNPLANATRAEAAVLLYRIYHQ</sequence>
<feature type="domain" description="SLH" evidence="3">
    <location>
        <begin position="440"/>
        <end position="503"/>
    </location>
</feature>
<evidence type="ECO:0000256" key="1">
    <source>
        <dbReference type="SAM" id="MobiDB-lite"/>
    </source>
</evidence>
<evidence type="ECO:0000259" key="3">
    <source>
        <dbReference type="PROSITE" id="PS51272"/>
    </source>
</evidence>
<dbReference type="EMBL" id="JBHTLU010000031">
    <property type="protein sequence ID" value="MFD1223104.1"/>
    <property type="molecule type" value="Genomic_DNA"/>
</dbReference>
<organism evidence="4 5">
    <name type="scientific">Paenibacillus vulneris</name>
    <dbReference type="NCBI Taxonomy" id="1133364"/>
    <lineage>
        <taxon>Bacteria</taxon>
        <taxon>Bacillati</taxon>
        <taxon>Bacillota</taxon>
        <taxon>Bacilli</taxon>
        <taxon>Bacillales</taxon>
        <taxon>Paenibacillaceae</taxon>
        <taxon>Paenibacillus</taxon>
    </lineage>
</organism>
<gene>
    <name evidence="4" type="ORF">ACFQ4B_23570</name>
</gene>
<keyword evidence="5" id="KW-1185">Reference proteome</keyword>
<feature type="compositionally biased region" description="Low complexity" evidence="1">
    <location>
        <begin position="207"/>
        <end position="221"/>
    </location>
</feature>
<accession>A0ABW3US33</accession>
<dbReference type="RefSeq" id="WP_345589138.1">
    <property type="nucleotide sequence ID" value="NZ_BAABJG010000015.1"/>
</dbReference>
<feature type="domain" description="SLH" evidence="3">
    <location>
        <begin position="567"/>
        <end position="621"/>
    </location>
</feature>
<proteinExistence type="predicted"/>
<evidence type="ECO:0000313" key="4">
    <source>
        <dbReference type="EMBL" id="MFD1223104.1"/>
    </source>
</evidence>
<evidence type="ECO:0000256" key="2">
    <source>
        <dbReference type="SAM" id="SignalP"/>
    </source>
</evidence>
<dbReference type="Pfam" id="PF00395">
    <property type="entry name" value="SLH"/>
    <property type="match status" value="3"/>
</dbReference>
<comment type="caution">
    <text evidence="4">The sequence shown here is derived from an EMBL/GenBank/DDBJ whole genome shotgun (WGS) entry which is preliminary data.</text>
</comment>
<feature type="region of interest" description="Disordered" evidence="1">
    <location>
        <begin position="206"/>
        <end position="231"/>
    </location>
</feature>
<feature type="signal peptide" evidence="2">
    <location>
        <begin position="1"/>
        <end position="23"/>
    </location>
</feature>
<evidence type="ECO:0000313" key="5">
    <source>
        <dbReference type="Proteomes" id="UP001597180"/>
    </source>
</evidence>
<feature type="domain" description="SLH" evidence="3">
    <location>
        <begin position="504"/>
        <end position="562"/>
    </location>
</feature>